<keyword evidence="2" id="KW-0479">Metal-binding</keyword>
<dbReference type="FunFam" id="2.60.40.420:FF:000028">
    <property type="entry name" value="Ceruloplasmin"/>
    <property type="match status" value="1"/>
</dbReference>
<dbReference type="PROSITE" id="PS00079">
    <property type="entry name" value="MULTICOPPER_OXIDASE1"/>
    <property type="match status" value="2"/>
</dbReference>
<dbReference type="GO" id="GO:0005507">
    <property type="term" value="F:copper ion binding"/>
    <property type="evidence" value="ECO:0007669"/>
    <property type="project" value="InterPro"/>
</dbReference>
<feature type="region of interest" description="Disordered" evidence="5">
    <location>
        <begin position="277"/>
        <end position="298"/>
    </location>
</feature>
<evidence type="ECO:0000259" key="7">
    <source>
        <dbReference type="Pfam" id="PF07732"/>
    </source>
</evidence>
<name>A0A6A0A486_HAELA</name>
<feature type="domain" description="Plastocyanin-like" evidence="6">
    <location>
        <begin position="51"/>
        <end position="152"/>
    </location>
</feature>
<dbReference type="Pfam" id="PF07731">
    <property type="entry name" value="Cu-oxidase_2"/>
    <property type="match status" value="1"/>
</dbReference>
<keyword evidence="3" id="KW-0560">Oxidoreductase</keyword>
<dbReference type="AlphaFoldDB" id="A0A6A0A486"/>
<dbReference type="Proteomes" id="UP000485058">
    <property type="component" value="Unassembled WGS sequence"/>
</dbReference>
<accession>A0A6A0A486</accession>
<comment type="similarity">
    <text evidence="1">Belongs to the multicopper oxidase family.</text>
</comment>
<organism evidence="8 9">
    <name type="scientific">Haematococcus lacustris</name>
    <name type="common">Green alga</name>
    <name type="synonym">Haematococcus pluvialis</name>
    <dbReference type="NCBI Taxonomy" id="44745"/>
    <lineage>
        <taxon>Eukaryota</taxon>
        <taxon>Viridiplantae</taxon>
        <taxon>Chlorophyta</taxon>
        <taxon>core chlorophytes</taxon>
        <taxon>Chlorophyceae</taxon>
        <taxon>CS clade</taxon>
        <taxon>Chlamydomonadales</taxon>
        <taxon>Haematococcaceae</taxon>
        <taxon>Haematococcus</taxon>
    </lineage>
</organism>
<evidence type="ECO:0000313" key="8">
    <source>
        <dbReference type="EMBL" id="GFH26938.1"/>
    </source>
</evidence>
<evidence type="ECO:0000256" key="4">
    <source>
        <dbReference type="ARBA" id="ARBA00023008"/>
    </source>
</evidence>
<sequence>GPLIVTAKGAARPDGRAADVDQDVVVLFQAINEQASPMVWPNAKDPLLATASFKKMTVNGYTWCTQPPISLVQGQRVRWHLASVGTEDSLHSFHWHGNTLQYQGHNVDNWDLMGSGTASLDMQPDEPGSWLLHCHVNFHLNNGMAVTYNVLPSSPPLPPPVMTGVTRTYYIAAEEVTWDYAPSGGQMCSGEVEPFDEDAAVFLGPPEGIRIGSNYTKAQFFEYTDANFSTRVERGPEEAYLGLVGPLLRATVGDTIVVVFLNRIRYYASLHPHGVRYDKRNEGSPYNDGQGDTKQDDYVVPRGGNYTYTWLVTERAGPGPADPSSKLWMYHSHVHEASDTYSGMFGGILITRRGAAQNAAAGGNTSVLPLTKPADVDQEVVLFFSVINEAGSLYTFDNVRQYLDQSLWTTSELYDTLLKNASFEESSLKHAVNGFMFCNMPRISFVAGSRVRLHIMVLGSVEDMHTPSIGGGTFLSLGERGASVATIAGSMMSQDVMFTQPGNFSVQCRVLDHVMAGMQALYTVLPAPSGQLAVAGAASVQRVYYIAAEQVSWNFAPQGYVQCTSTDQLGSALTYITKTFQSIGSTRLKAQYRRYTDASFSQLSPQPSSHGLPGPLVAAEVGDIITVVLLNRLLFNVTFTPDGGLVTLGDTVHGAVVEPGQNLTYSWVVPQQVC</sequence>
<proteinExistence type="inferred from homology"/>
<evidence type="ECO:0000256" key="1">
    <source>
        <dbReference type="ARBA" id="ARBA00010609"/>
    </source>
</evidence>
<dbReference type="PROSITE" id="PS00080">
    <property type="entry name" value="MULTICOPPER_OXIDASE2"/>
    <property type="match status" value="1"/>
</dbReference>
<dbReference type="InterPro" id="IPR033138">
    <property type="entry name" value="Cu_oxidase_CS"/>
</dbReference>
<dbReference type="InterPro" id="IPR011706">
    <property type="entry name" value="Cu-oxidase_C"/>
</dbReference>
<gene>
    <name evidence="8" type="ORF">HaLaN_25172</name>
</gene>
<dbReference type="SUPFAM" id="SSF49503">
    <property type="entry name" value="Cupredoxins"/>
    <property type="match status" value="4"/>
</dbReference>
<evidence type="ECO:0000256" key="3">
    <source>
        <dbReference type="ARBA" id="ARBA00023002"/>
    </source>
</evidence>
<reference evidence="8 9" key="1">
    <citation type="submission" date="2020-02" db="EMBL/GenBank/DDBJ databases">
        <title>Draft genome sequence of Haematococcus lacustris strain NIES-144.</title>
        <authorList>
            <person name="Morimoto D."/>
            <person name="Nakagawa S."/>
            <person name="Yoshida T."/>
            <person name="Sawayama S."/>
        </authorList>
    </citation>
    <scope>NUCLEOTIDE SEQUENCE [LARGE SCALE GENOMIC DNA]</scope>
    <source>
        <strain evidence="8 9">NIES-144</strain>
    </source>
</reference>
<dbReference type="InterPro" id="IPR008972">
    <property type="entry name" value="Cupredoxin"/>
</dbReference>
<dbReference type="Gene3D" id="2.60.40.420">
    <property type="entry name" value="Cupredoxins - blue copper proteins"/>
    <property type="match status" value="4"/>
</dbReference>
<evidence type="ECO:0000256" key="2">
    <source>
        <dbReference type="ARBA" id="ARBA00022723"/>
    </source>
</evidence>
<dbReference type="PANTHER" id="PTHR11709">
    <property type="entry name" value="MULTI-COPPER OXIDASE"/>
    <property type="match status" value="1"/>
</dbReference>
<comment type="caution">
    <text evidence="8">The sequence shown here is derived from an EMBL/GenBank/DDBJ whole genome shotgun (WGS) entry which is preliminary data.</text>
</comment>
<protein>
    <submittedName>
        <fullName evidence="8">Uncharacterized protein</fullName>
    </submittedName>
</protein>
<keyword evidence="4" id="KW-0186">Copper</keyword>
<dbReference type="Pfam" id="PF07732">
    <property type="entry name" value="Cu-oxidase_3"/>
    <property type="match status" value="1"/>
</dbReference>
<dbReference type="InterPro" id="IPR011707">
    <property type="entry name" value="Cu-oxidase-like_N"/>
</dbReference>
<dbReference type="InterPro" id="IPR002355">
    <property type="entry name" value="Cu_oxidase_Cu_BS"/>
</dbReference>
<feature type="domain" description="Plastocyanin-like" evidence="7">
    <location>
        <begin position="244"/>
        <end position="353"/>
    </location>
</feature>
<feature type="non-terminal residue" evidence="8">
    <location>
        <position position="1"/>
    </location>
</feature>
<dbReference type="GO" id="GO:0016491">
    <property type="term" value="F:oxidoreductase activity"/>
    <property type="evidence" value="ECO:0007669"/>
    <property type="project" value="UniProtKB-KW"/>
</dbReference>
<evidence type="ECO:0000313" key="9">
    <source>
        <dbReference type="Proteomes" id="UP000485058"/>
    </source>
</evidence>
<dbReference type="EMBL" id="BLLF01003294">
    <property type="protein sequence ID" value="GFH26938.1"/>
    <property type="molecule type" value="Genomic_DNA"/>
</dbReference>
<evidence type="ECO:0000256" key="5">
    <source>
        <dbReference type="SAM" id="MobiDB-lite"/>
    </source>
</evidence>
<dbReference type="PANTHER" id="PTHR11709:SF486">
    <property type="entry name" value="MULTICOPPER OXIDASE"/>
    <property type="match status" value="1"/>
</dbReference>
<keyword evidence="9" id="KW-1185">Reference proteome</keyword>
<dbReference type="InterPro" id="IPR045087">
    <property type="entry name" value="Cu-oxidase_fam"/>
</dbReference>
<evidence type="ECO:0000259" key="6">
    <source>
        <dbReference type="Pfam" id="PF07731"/>
    </source>
</evidence>